<organism evidence="1 2">
    <name type="scientific">Pedobacter africanus</name>
    <dbReference type="NCBI Taxonomy" id="151894"/>
    <lineage>
        <taxon>Bacteria</taxon>
        <taxon>Pseudomonadati</taxon>
        <taxon>Bacteroidota</taxon>
        <taxon>Sphingobacteriia</taxon>
        <taxon>Sphingobacteriales</taxon>
        <taxon>Sphingobacteriaceae</taxon>
        <taxon>Pedobacter</taxon>
    </lineage>
</organism>
<dbReference type="Proteomes" id="UP001246858">
    <property type="component" value="Unassembled WGS sequence"/>
</dbReference>
<keyword evidence="2" id="KW-1185">Reference proteome</keyword>
<comment type="caution">
    <text evidence="1">The sequence shown here is derived from an EMBL/GenBank/DDBJ whole genome shotgun (WGS) entry which is preliminary data.</text>
</comment>
<protein>
    <submittedName>
        <fullName evidence="1">LacI family transcriptional regulator</fullName>
    </submittedName>
</protein>
<evidence type="ECO:0000313" key="2">
    <source>
        <dbReference type="Proteomes" id="UP001246858"/>
    </source>
</evidence>
<sequence length="348" mass="38644">MTQLHQKAVTLQDVADKTGLSRSTVSKALRDSHEISGKTKKLVADCARELNYHPNLAARSLRYGRSRSIGVVVSEIDNPFFAQVINGIESIADEKGYSIIITQTHESYEYELRNVRDLYSKSIDGLLISVTTETQDAEHLLELKARGLPIVLFDRVSDKIEAHKVIADNLKGAYEATCHLIRSGYRKIAHITSSANASITAERLQGYKLALQEHHIELDEQYIKYCPHGGKNDEEIKDALAELLNVDNKPDAIFTASDRITTTTLALLKKNGIRIPEELGLLGFTNTHLADILNPPLSSVFQPGFEMGAKATQLLISQIENKRTESFETVIFPTSLFIRSSTITGHMG</sequence>
<reference evidence="1" key="1">
    <citation type="submission" date="2023-07" db="EMBL/GenBank/DDBJ databases">
        <title>Sorghum-associated microbial communities from plants grown in Nebraska, USA.</title>
        <authorList>
            <person name="Schachtman D."/>
        </authorList>
    </citation>
    <scope>NUCLEOTIDE SEQUENCE</scope>
    <source>
        <strain evidence="1">2697</strain>
    </source>
</reference>
<name>A0ACC6KQQ9_9SPHI</name>
<evidence type="ECO:0000313" key="1">
    <source>
        <dbReference type="EMBL" id="MDR6781520.1"/>
    </source>
</evidence>
<accession>A0ACC6KQQ9</accession>
<proteinExistence type="predicted"/>
<gene>
    <name evidence="1" type="ORF">J2X78_000072</name>
</gene>
<dbReference type="EMBL" id="JAVDTF010000001">
    <property type="protein sequence ID" value="MDR6781520.1"/>
    <property type="molecule type" value="Genomic_DNA"/>
</dbReference>